<reference evidence="4" key="2">
    <citation type="submission" date="2019-02" db="EMBL/GenBank/DDBJ databases">
        <title>Opniocepnalus argus Var Kimnra genome.</title>
        <authorList>
            <person name="Zhou C."/>
            <person name="Xiao S."/>
        </authorList>
    </citation>
    <scope>NUCLEOTIDE SEQUENCE [LARGE SCALE GENOMIC DNA]</scope>
</reference>
<feature type="coiled-coil region" evidence="1">
    <location>
        <begin position="165"/>
        <end position="208"/>
    </location>
</feature>
<dbReference type="InterPro" id="IPR031380">
    <property type="entry name" value="SIX6OS1"/>
</dbReference>
<dbReference type="PANTHER" id="PTHR35449">
    <property type="entry name" value="PROTEIN SIX6OS1"/>
    <property type="match status" value="1"/>
</dbReference>
<dbReference type="AlphaFoldDB" id="A0A6G1PXS7"/>
<feature type="coiled-coil region" evidence="1">
    <location>
        <begin position="23"/>
        <end position="50"/>
    </location>
</feature>
<gene>
    <name evidence="3" type="ORF">EXN66_Car010620</name>
</gene>
<protein>
    <recommendedName>
        <fullName evidence="5">Protein SIX6OS1</fullName>
    </recommendedName>
</protein>
<dbReference type="GO" id="GO:0007283">
    <property type="term" value="P:spermatogenesis"/>
    <property type="evidence" value="ECO:0007669"/>
    <property type="project" value="TreeGrafter"/>
</dbReference>
<organism evidence="3 4">
    <name type="scientific">Channa argus</name>
    <name type="common">Northern snakehead</name>
    <name type="synonym">Ophicephalus argus</name>
    <dbReference type="NCBI Taxonomy" id="215402"/>
    <lineage>
        <taxon>Eukaryota</taxon>
        <taxon>Metazoa</taxon>
        <taxon>Chordata</taxon>
        <taxon>Craniata</taxon>
        <taxon>Vertebrata</taxon>
        <taxon>Euteleostomi</taxon>
        <taxon>Actinopterygii</taxon>
        <taxon>Neopterygii</taxon>
        <taxon>Teleostei</taxon>
        <taxon>Neoteleostei</taxon>
        <taxon>Acanthomorphata</taxon>
        <taxon>Anabantaria</taxon>
        <taxon>Anabantiformes</taxon>
        <taxon>Channoidei</taxon>
        <taxon>Channidae</taxon>
        <taxon>Channa</taxon>
    </lineage>
</organism>
<proteinExistence type="predicted"/>
<dbReference type="GO" id="GO:0048477">
    <property type="term" value="P:oogenesis"/>
    <property type="evidence" value="ECO:0007669"/>
    <property type="project" value="TreeGrafter"/>
</dbReference>
<dbReference type="Pfam" id="PF15676">
    <property type="entry name" value="S6OS1"/>
    <property type="match status" value="1"/>
</dbReference>
<feature type="region of interest" description="Disordered" evidence="2">
    <location>
        <begin position="229"/>
        <end position="309"/>
    </location>
</feature>
<feature type="compositionally biased region" description="Polar residues" evidence="2">
    <location>
        <begin position="244"/>
        <end position="279"/>
    </location>
</feature>
<feature type="compositionally biased region" description="Polar residues" evidence="2">
    <location>
        <begin position="289"/>
        <end position="302"/>
    </location>
</feature>
<name>A0A6G1PXS7_CHAAH</name>
<dbReference type="PANTHER" id="PTHR35449:SF1">
    <property type="entry name" value="PROTEIN SIX6OS1"/>
    <property type="match status" value="1"/>
</dbReference>
<evidence type="ECO:0000313" key="4">
    <source>
        <dbReference type="Proteomes" id="UP000503349"/>
    </source>
</evidence>
<keyword evidence="1" id="KW-0175">Coiled coil</keyword>
<dbReference type="GO" id="GO:0007129">
    <property type="term" value="P:homologous chromosome pairing at meiosis"/>
    <property type="evidence" value="ECO:0007669"/>
    <property type="project" value="TreeGrafter"/>
</dbReference>
<keyword evidence="4" id="KW-1185">Reference proteome</keyword>
<dbReference type="GO" id="GO:0000801">
    <property type="term" value="C:central element"/>
    <property type="evidence" value="ECO:0007669"/>
    <property type="project" value="TreeGrafter"/>
</dbReference>
<evidence type="ECO:0000313" key="3">
    <source>
        <dbReference type="EMBL" id="KAF3694944.1"/>
    </source>
</evidence>
<dbReference type="GO" id="GO:0010705">
    <property type="term" value="P:meiotic DNA double-strand break processing involved in reciprocal meiotic recombination"/>
    <property type="evidence" value="ECO:0007669"/>
    <property type="project" value="TreeGrafter"/>
</dbReference>
<sequence>MNEQLSLNNIDSLIFQLVCKADIAESRSCIESFHKKIKNLEEEIRVKQSIVIHNKENAKSMKGTNSLLLQYEQTLKAELESRQASYNNEMEVSEERIASYRKTFQSHEECYYQNPLAQKLLKLQAEKETIECRIKNGHKVSVKENVGDVHEEKMVQDKITCTYYSEEANSELRSYEQLVEQSLSDEMYTSEQEKKTKAQDQVMELQTTGSEIKQPVEDDVEESVTIGENQAKNQEDNEGPTGFPPSSQDTNQSPPAKITAASSNPTFPFNFSPASSPHEGTSDRKSPTFLFSLNSDPSTPNFSGFAFDVGSSQDEVWGNKKEKRNNHFNGN</sequence>
<evidence type="ECO:0000256" key="2">
    <source>
        <dbReference type="SAM" id="MobiDB-lite"/>
    </source>
</evidence>
<evidence type="ECO:0008006" key="5">
    <source>
        <dbReference type="Google" id="ProtNLM"/>
    </source>
</evidence>
<accession>A0A6G1PXS7</accession>
<dbReference type="Proteomes" id="UP000503349">
    <property type="component" value="Chromosome 10"/>
</dbReference>
<dbReference type="EMBL" id="CM015721">
    <property type="protein sequence ID" value="KAF3694944.1"/>
    <property type="molecule type" value="Genomic_DNA"/>
</dbReference>
<evidence type="ECO:0000256" key="1">
    <source>
        <dbReference type="SAM" id="Coils"/>
    </source>
</evidence>
<reference evidence="3 4" key="1">
    <citation type="submission" date="2019-02" db="EMBL/GenBank/DDBJ databases">
        <title>Opniocepnalus argus genome.</title>
        <authorList>
            <person name="Zhou C."/>
            <person name="Xiao S."/>
        </authorList>
    </citation>
    <scope>NUCLEOTIDE SEQUENCE [LARGE SCALE GENOMIC DNA]</scope>
    <source>
        <strain evidence="3">OARG1902GOOAL</strain>
        <tissue evidence="3">Muscle</tissue>
    </source>
</reference>